<keyword evidence="2" id="KW-0813">Transport</keyword>
<keyword evidence="4 7" id="KW-0812">Transmembrane</keyword>
<evidence type="ECO:0000256" key="2">
    <source>
        <dbReference type="ARBA" id="ARBA00022448"/>
    </source>
</evidence>
<keyword evidence="10" id="KW-1185">Reference proteome</keyword>
<keyword evidence="3" id="KW-1003">Cell membrane</keyword>
<comment type="subcellular location">
    <subcellularLocation>
        <location evidence="1">Cell membrane</location>
        <topology evidence="1">Multi-pass membrane protein</topology>
    </subcellularLocation>
</comment>
<dbReference type="Gene3D" id="1.20.1250.20">
    <property type="entry name" value="MFS general substrate transporter like domains"/>
    <property type="match status" value="1"/>
</dbReference>
<keyword evidence="5 7" id="KW-1133">Transmembrane helix</keyword>
<evidence type="ECO:0000256" key="4">
    <source>
        <dbReference type="ARBA" id="ARBA00022692"/>
    </source>
</evidence>
<protein>
    <submittedName>
        <fullName evidence="9">MFS family permease</fullName>
    </submittedName>
</protein>
<dbReference type="SUPFAM" id="SSF103473">
    <property type="entry name" value="MFS general substrate transporter"/>
    <property type="match status" value="1"/>
</dbReference>
<reference evidence="9 10" key="1">
    <citation type="submission" date="2020-08" db="EMBL/GenBank/DDBJ databases">
        <title>Sequencing the genomes of 1000 actinobacteria strains.</title>
        <authorList>
            <person name="Klenk H.-P."/>
        </authorList>
    </citation>
    <scope>NUCLEOTIDE SEQUENCE [LARGE SCALE GENOMIC DNA]</scope>
    <source>
        <strain evidence="9 10">DSM 28967</strain>
    </source>
</reference>
<dbReference type="EMBL" id="JACHMY010000001">
    <property type="protein sequence ID" value="MBB5836016.1"/>
    <property type="molecule type" value="Genomic_DNA"/>
</dbReference>
<feature type="transmembrane region" description="Helical" evidence="7">
    <location>
        <begin position="49"/>
        <end position="71"/>
    </location>
</feature>
<dbReference type="AlphaFoldDB" id="A0A7W9J5I1"/>
<keyword evidence="6 7" id="KW-0472">Membrane</keyword>
<feature type="transmembrane region" description="Helical" evidence="7">
    <location>
        <begin position="362"/>
        <end position="381"/>
    </location>
</feature>
<dbReference type="InterPro" id="IPR010290">
    <property type="entry name" value="TM_effector"/>
</dbReference>
<proteinExistence type="predicted"/>
<dbReference type="InterPro" id="IPR036259">
    <property type="entry name" value="MFS_trans_sf"/>
</dbReference>
<organism evidence="9 10">
    <name type="scientific">Kribbella italica</name>
    <dbReference type="NCBI Taxonomy" id="1540520"/>
    <lineage>
        <taxon>Bacteria</taxon>
        <taxon>Bacillati</taxon>
        <taxon>Actinomycetota</taxon>
        <taxon>Actinomycetes</taxon>
        <taxon>Propionibacteriales</taxon>
        <taxon>Kribbellaceae</taxon>
        <taxon>Kribbella</taxon>
    </lineage>
</organism>
<evidence type="ECO:0000256" key="5">
    <source>
        <dbReference type="ARBA" id="ARBA00022989"/>
    </source>
</evidence>
<evidence type="ECO:0000256" key="3">
    <source>
        <dbReference type="ARBA" id="ARBA00022475"/>
    </source>
</evidence>
<gene>
    <name evidence="9" type="ORF">HDA39_002750</name>
</gene>
<dbReference type="Pfam" id="PF05977">
    <property type="entry name" value="MFS_3"/>
    <property type="match status" value="1"/>
</dbReference>
<evidence type="ECO:0000256" key="7">
    <source>
        <dbReference type="SAM" id="Phobius"/>
    </source>
</evidence>
<dbReference type="GO" id="GO:0022857">
    <property type="term" value="F:transmembrane transporter activity"/>
    <property type="evidence" value="ECO:0007669"/>
    <property type="project" value="InterPro"/>
</dbReference>
<feature type="transmembrane region" description="Helical" evidence="7">
    <location>
        <begin position="318"/>
        <end position="341"/>
    </location>
</feature>
<comment type="caution">
    <text evidence="9">The sequence shown here is derived from an EMBL/GenBank/DDBJ whole genome shotgun (WGS) entry which is preliminary data.</text>
</comment>
<dbReference type="PANTHER" id="PTHR23513">
    <property type="entry name" value="INTEGRAL MEMBRANE EFFLUX PROTEIN-RELATED"/>
    <property type="match status" value="1"/>
</dbReference>
<feature type="transmembrane region" description="Helical" evidence="7">
    <location>
        <begin position="387"/>
        <end position="405"/>
    </location>
</feature>
<dbReference type="RefSeq" id="WP_184795584.1">
    <property type="nucleotide sequence ID" value="NZ_JACHMY010000001.1"/>
</dbReference>
<evidence type="ECO:0000313" key="9">
    <source>
        <dbReference type="EMBL" id="MBB5836016.1"/>
    </source>
</evidence>
<evidence type="ECO:0000256" key="6">
    <source>
        <dbReference type="ARBA" id="ARBA00023136"/>
    </source>
</evidence>
<feature type="transmembrane region" description="Helical" evidence="7">
    <location>
        <begin position="83"/>
        <end position="116"/>
    </location>
</feature>
<evidence type="ECO:0000256" key="1">
    <source>
        <dbReference type="ARBA" id="ARBA00004651"/>
    </source>
</evidence>
<feature type="transmembrane region" description="Helical" evidence="7">
    <location>
        <begin position="293"/>
        <end position="312"/>
    </location>
</feature>
<dbReference type="GO" id="GO:0005886">
    <property type="term" value="C:plasma membrane"/>
    <property type="evidence" value="ECO:0007669"/>
    <property type="project" value="UniProtKB-SubCell"/>
</dbReference>
<dbReference type="Proteomes" id="UP000549971">
    <property type="component" value="Unassembled WGS sequence"/>
</dbReference>
<feature type="domain" description="Major facilitator superfamily (MFS) profile" evidence="8">
    <location>
        <begin position="232"/>
        <end position="421"/>
    </location>
</feature>
<accession>A0A7W9J5I1</accession>
<feature type="transmembrane region" description="Helical" evidence="7">
    <location>
        <begin position="231"/>
        <end position="256"/>
    </location>
</feature>
<feature type="transmembrane region" description="Helical" evidence="7">
    <location>
        <begin position="268"/>
        <end position="286"/>
    </location>
</feature>
<dbReference type="CDD" id="cd06173">
    <property type="entry name" value="MFS_MefA_like"/>
    <property type="match status" value="1"/>
</dbReference>
<dbReference type="PROSITE" id="PS50850">
    <property type="entry name" value="MFS"/>
    <property type="match status" value="1"/>
</dbReference>
<evidence type="ECO:0000313" key="10">
    <source>
        <dbReference type="Proteomes" id="UP000549971"/>
    </source>
</evidence>
<name>A0A7W9J5I1_9ACTN</name>
<sequence length="421" mass="42583">MTATVPAATARAGLGASYWRLLSAASLSSLADGTLKVALPLLARSFTDAPLAIAGVGFAAMLPWLLLSLPAGAIVDRADRKTVLLAVNLVRAAVLTLSVVLAVVGFGSIALIYVVAFSAGVAETFYATAASAIVPQLVDRTQLDRANALQQIADQATNQFAGPALGGVLVGVGVGLALGGPAVVWTLAVVMLIALTGTFRARRGELTEAASLRSDIAIGLRFLARSVALRAVCVCVAITNFAGAAAAGVFVVYAVGPGSALGLSPSRFGLLIAASAVGSVLGSLLIRAATRALGLRILLAINAVTQAGQIVMPVLTHNLVAIGTAYALGGLGVALWNVGTVTMRQRIVPLHLLGRVISTHRLVAWGSLALGALTGGLVAQTAGLIPLFWGATAMTFAGALALLPLTTPRIDKEALDAAMTP</sequence>
<evidence type="ECO:0000259" key="8">
    <source>
        <dbReference type="PROSITE" id="PS50850"/>
    </source>
</evidence>
<feature type="transmembrane region" description="Helical" evidence="7">
    <location>
        <begin position="168"/>
        <end position="195"/>
    </location>
</feature>
<dbReference type="InterPro" id="IPR020846">
    <property type="entry name" value="MFS_dom"/>
</dbReference>
<dbReference type="PANTHER" id="PTHR23513:SF6">
    <property type="entry name" value="MAJOR FACILITATOR SUPERFAMILY ASSOCIATED DOMAIN-CONTAINING PROTEIN"/>
    <property type="match status" value="1"/>
</dbReference>